<dbReference type="SUPFAM" id="SSF141072">
    <property type="entry name" value="CalX-like"/>
    <property type="match status" value="3"/>
</dbReference>
<dbReference type="SMART" id="SM00365">
    <property type="entry name" value="LRR_SD22"/>
    <property type="match status" value="9"/>
</dbReference>
<dbReference type="Gene3D" id="3.40.390.10">
    <property type="entry name" value="Collagenase (Catalytic Domain)"/>
    <property type="match status" value="1"/>
</dbReference>
<feature type="domain" description="Calx-beta" evidence="8">
    <location>
        <begin position="1076"/>
        <end position="1177"/>
    </location>
</feature>
<dbReference type="Pfam" id="PF13855">
    <property type="entry name" value="LRR_8"/>
    <property type="match status" value="1"/>
</dbReference>
<evidence type="ECO:0000256" key="5">
    <source>
        <dbReference type="ARBA" id="ARBA00023065"/>
    </source>
</evidence>
<feature type="domain" description="Calx-beta" evidence="8">
    <location>
        <begin position="852"/>
        <end position="951"/>
    </location>
</feature>
<keyword evidence="5" id="KW-0406">Ion transport</keyword>
<dbReference type="SUPFAM" id="SSF55486">
    <property type="entry name" value="Metalloproteases ('zincins'), catalytic domain"/>
    <property type="match status" value="1"/>
</dbReference>
<dbReference type="Pfam" id="PF13688">
    <property type="entry name" value="Reprolysin_5"/>
    <property type="match status" value="1"/>
</dbReference>
<feature type="region of interest" description="Disordered" evidence="6">
    <location>
        <begin position="151"/>
        <end position="170"/>
    </location>
</feature>
<dbReference type="AlphaFoldDB" id="A0A919EKJ4"/>
<evidence type="ECO:0000256" key="3">
    <source>
        <dbReference type="ARBA" id="ARBA00022737"/>
    </source>
</evidence>
<dbReference type="GO" id="GO:0008237">
    <property type="term" value="F:metallopeptidase activity"/>
    <property type="evidence" value="ECO:0007669"/>
    <property type="project" value="InterPro"/>
</dbReference>
<protein>
    <recommendedName>
        <fullName evidence="8">Calx-beta domain-containing protein</fullName>
    </recommendedName>
</protein>
<evidence type="ECO:0000313" key="9">
    <source>
        <dbReference type="EMBL" id="GHF92302.1"/>
    </source>
</evidence>
<keyword evidence="4" id="KW-0106">Calcium</keyword>
<keyword evidence="1" id="KW-0433">Leucine-rich repeat</keyword>
<dbReference type="InterPro" id="IPR003591">
    <property type="entry name" value="Leu-rich_rpt_typical-subtyp"/>
</dbReference>
<keyword evidence="3" id="KW-0677">Repeat</keyword>
<dbReference type="GO" id="GO:0016020">
    <property type="term" value="C:membrane"/>
    <property type="evidence" value="ECO:0007669"/>
    <property type="project" value="InterPro"/>
</dbReference>
<evidence type="ECO:0000256" key="1">
    <source>
        <dbReference type="ARBA" id="ARBA00022614"/>
    </source>
</evidence>
<evidence type="ECO:0000256" key="6">
    <source>
        <dbReference type="SAM" id="MobiDB-lite"/>
    </source>
</evidence>
<dbReference type="SMART" id="SM00368">
    <property type="entry name" value="LRR_RI"/>
    <property type="match status" value="2"/>
</dbReference>
<evidence type="ECO:0000256" key="7">
    <source>
        <dbReference type="SAM" id="SignalP"/>
    </source>
</evidence>
<dbReference type="SUPFAM" id="SSF52058">
    <property type="entry name" value="L domain-like"/>
    <property type="match status" value="2"/>
</dbReference>
<dbReference type="PROSITE" id="PS51450">
    <property type="entry name" value="LRR"/>
    <property type="match status" value="7"/>
</dbReference>
<reference evidence="9" key="1">
    <citation type="journal article" date="2014" name="Int. J. Syst. Evol. Microbiol.">
        <title>Complete genome sequence of Corynebacterium casei LMG S-19264T (=DSM 44701T), isolated from a smear-ripened cheese.</title>
        <authorList>
            <consortium name="US DOE Joint Genome Institute (JGI-PGF)"/>
            <person name="Walter F."/>
            <person name="Albersmeier A."/>
            <person name="Kalinowski J."/>
            <person name="Ruckert C."/>
        </authorList>
    </citation>
    <scope>NUCLEOTIDE SEQUENCE</scope>
    <source>
        <strain evidence="9">KCTC 42731</strain>
    </source>
</reference>
<feature type="domain" description="Calx-beta" evidence="8">
    <location>
        <begin position="964"/>
        <end position="1062"/>
    </location>
</feature>
<evidence type="ECO:0000256" key="4">
    <source>
        <dbReference type="ARBA" id="ARBA00022837"/>
    </source>
</evidence>
<evidence type="ECO:0000313" key="10">
    <source>
        <dbReference type="Proteomes" id="UP000623842"/>
    </source>
</evidence>
<dbReference type="InterPro" id="IPR001611">
    <property type="entry name" value="Leu-rich_rpt"/>
</dbReference>
<dbReference type="PANTHER" id="PTHR11878:SF65">
    <property type="entry name" value="NA_CA-EXCHANGE PROTEIN, ISOFORM G"/>
    <property type="match status" value="1"/>
</dbReference>
<sequence>MKQFLFSVSLLVITLPTLANDLFIWATKVHNPNTSTSNENLNGLESSYSQGRFFNFDKDHYENLSVGDSFNVNLPQQTSKTAVITQARVIGGTKQLLAYIKHPQQKLPIVITLGPNQFFMRVVTPEHIYVAQGNNNTGSLINENQLLAQHNKQQDDVKLPPSKAKAPSDLANSATFKLPDSAKNLSSSNNNRDIAPIKILFVHGLSQSQIDDNYSGDINTRIQHIIGVTNQIYLDSNVDIEIAATSILSVDYPVENHSDVALDDITYAQHSAFTNIEDIRYQQGADMVVLLRMFVDGDDSCGLAWANSSISSSINFMYSHTSIDCGDYVNAHELGHNMGLAHSQAQGDTGYTFPFARGYRIEDAVNGFSTVMAYSLANAPKIYKFSNPDILCTELACGIDRADTNNGADASYALNQIRFQVADLFEDQTNDTLITNAANNITDNNLRQCVEQTSNSQNIKYVGQLKELYCNRANVNNLEGISSFTSLTRLDINGNNITNLNNLSELDKLSILSVNDNPINDFSGLANLTSITELSLANTGLNDLSVIANLTALKFLWVPDNNISNLTTLSNLTNLSYLYAIRNNIEDITPLAQLKQLETLHLTSNQVSQVSPIRQLTALATLYIDSNNVSSLNSLSGHVSLTNISSNFNAISSLENVGEFPKLSSLSLTGNQLTNVPSLDMPALTKLELSQNSITHIATIKSLTKLQELNLYDNPISELSVENLPASLSSLNIGNTQISSLAFVEQLPNIGELNIQNTTIDDVSSLNRLLRLMSLNLADTNISDVSSLFNLHNFWSDLDFAGAENVYCWQLDHIERYFVFESISRPISCNASQDSFDFDQDGITNRLELTNGTNPVFSSSLPGELSFQLAQLSLHEESGNASLKIVRTGGELGEINVDIFTENGTGTVNNDFEAINEQLTFGNAEHVKQITLTLVQDDDADYGKQFTIRLANPLGTTLGTFSSMTITLTDDDSGVFAWQTSKVQVAEDTTNFVVNIERTGTASSQAQIGVSAINGTATLGSDFQFDAQTITFNSGETLKQVNVSLLNDEIAEPSENFYLELNNAVNAKIDDQNKLVNIEVSDDDISAVGTISFEQSALTINESAGTVTVNVRRENGDFGEVAVNYEFINGTATNGNDYSASNGTISFANGEIEKSITFNVTEDTSVESSENFTIKLSSSNPALLGTNTELVITISDNDTSVTPPNNASSGGGGGSFAWLLVLLLLIPCFKVTLKQA</sequence>
<gene>
    <name evidence="9" type="ORF">GCM10017161_20510</name>
</gene>
<dbReference type="GO" id="GO:0005432">
    <property type="term" value="F:calcium:sodium antiporter activity"/>
    <property type="evidence" value="ECO:0007669"/>
    <property type="project" value="TreeGrafter"/>
</dbReference>
<dbReference type="InterPro" id="IPR003644">
    <property type="entry name" value="Calx_beta"/>
</dbReference>
<accession>A0A919EKJ4</accession>
<proteinExistence type="predicted"/>
<feature type="signal peptide" evidence="7">
    <location>
        <begin position="1"/>
        <end position="19"/>
    </location>
</feature>
<dbReference type="InterPro" id="IPR038081">
    <property type="entry name" value="CalX-like_sf"/>
</dbReference>
<reference evidence="9" key="2">
    <citation type="submission" date="2020-09" db="EMBL/GenBank/DDBJ databases">
        <authorList>
            <person name="Sun Q."/>
            <person name="Kim S."/>
        </authorList>
    </citation>
    <scope>NUCLEOTIDE SEQUENCE</scope>
    <source>
        <strain evidence="9">KCTC 42731</strain>
    </source>
</reference>
<dbReference type="InterPro" id="IPR051171">
    <property type="entry name" value="CaCA"/>
</dbReference>
<keyword evidence="2 7" id="KW-0732">Signal</keyword>
<keyword evidence="5" id="KW-0813">Transport</keyword>
<dbReference type="GO" id="GO:0098703">
    <property type="term" value="P:calcium ion import across plasma membrane"/>
    <property type="evidence" value="ECO:0007669"/>
    <property type="project" value="TreeGrafter"/>
</dbReference>
<dbReference type="SMART" id="SM00237">
    <property type="entry name" value="Calx_beta"/>
    <property type="match status" value="3"/>
</dbReference>
<dbReference type="RefSeq" id="WP_189770020.1">
    <property type="nucleotide sequence ID" value="NZ_BNCK01000004.1"/>
</dbReference>
<dbReference type="Proteomes" id="UP000623842">
    <property type="component" value="Unassembled WGS sequence"/>
</dbReference>
<dbReference type="EMBL" id="BNCK01000004">
    <property type="protein sequence ID" value="GHF92302.1"/>
    <property type="molecule type" value="Genomic_DNA"/>
</dbReference>
<evidence type="ECO:0000259" key="8">
    <source>
        <dbReference type="SMART" id="SM00237"/>
    </source>
</evidence>
<feature type="chain" id="PRO_5037518249" description="Calx-beta domain-containing protein" evidence="7">
    <location>
        <begin position="20"/>
        <end position="1236"/>
    </location>
</feature>
<dbReference type="SMART" id="SM00369">
    <property type="entry name" value="LRR_TYP"/>
    <property type="match status" value="6"/>
</dbReference>
<comment type="caution">
    <text evidence="9">The sequence shown here is derived from an EMBL/GenBank/DDBJ whole genome shotgun (WGS) entry which is preliminary data.</text>
</comment>
<dbReference type="Pfam" id="PF03160">
    <property type="entry name" value="Calx-beta"/>
    <property type="match status" value="2"/>
</dbReference>
<dbReference type="Gene3D" id="2.60.40.2030">
    <property type="match status" value="3"/>
</dbReference>
<dbReference type="GO" id="GO:0007154">
    <property type="term" value="P:cell communication"/>
    <property type="evidence" value="ECO:0007669"/>
    <property type="project" value="InterPro"/>
</dbReference>
<evidence type="ECO:0000256" key="2">
    <source>
        <dbReference type="ARBA" id="ARBA00022729"/>
    </source>
</evidence>
<dbReference type="InterPro" id="IPR032675">
    <property type="entry name" value="LRR_dom_sf"/>
</dbReference>
<dbReference type="InterPro" id="IPR024079">
    <property type="entry name" value="MetalloPept_cat_dom_sf"/>
</dbReference>
<keyword evidence="10" id="KW-1185">Reference proteome</keyword>
<name>A0A919EKJ4_9GAMM</name>
<organism evidence="9 10">
    <name type="scientific">Thalassotalea marina</name>
    <dbReference type="NCBI Taxonomy" id="1673741"/>
    <lineage>
        <taxon>Bacteria</taxon>
        <taxon>Pseudomonadati</taxon>
        <taxon>Pseudomonadota</taxon>
        <taxon>Gammaproteobacteria</taxon>
        <taxon>Alteromonadales</taxon>
        <taxon>Colwelliaceae</taxon>
        <taxon>Thalassotalea</taxon>
    </lineage>
</organism>
<dbReference type="PANTHER" id="PTHR11878">
    <property type="entry name" value="SODIUM/CALCIUM EXCHANGER"/>
    <property type="match status" value="1"/>
</dbReference>
<dbReference type="Gene3D" id="3.80.10.10">
    <property type="entry name" value="Ribonuclease Inhibitor"/>
    <property type="match status" value="2"/>
</dbReference>